<gene>
    <name evidence="3" type="primary">glmM_1</name>
    <name evidence="3" type="ORF">NCTC9695_05540</name>
</gene>
<sequence length="159" mass="17191">MLEMLHADGWQVGGEASGHILCLDKHSTGDGIISSLQVLASLKQLGLSLAEICADWRPFPQTLINVRHNGCDWKAASAAPLAEARPRCRAAAAWCCAIRHRAGGAGDGGGRRQGPGRHLGESHCRGDRESLCLSVPSRGLKRMPTCTGWHFFHPKFAFR</sequence>
<dbReference type="InterPro" id="IPR016055">
    <property type="entry name" value="A-D-PHexomutase_a/b/a-I/II/III"/>
</dbReference>
<dbReference type="SUPFAM" id="SSF53738">
    <property type="entry name" value="Phosphoglucomutase, first 3 domains"/>
    <property type="match status" value="1"/>
</dbReference>
<evidence type="ECO:0000259" key="2">
    <source>
        <dbReference type="Pfam" id="PF02880"/>
    </source>
</evidence>
<protein>
    <submittedName>
        <fullName evidence="3">Phosphoglucosamine mutase</fullName>
        <ecNumber evidence="3">5.4.2.10</ecNumber>
    </submittedName>
</protein>
<evidence type="ECO:0000256" key="1">
    <source>
        <dbReference type="SAM" id="MobiDB-lite"/>
    </source>
</evidence>
<proteinExistence type="predicted"/>
<feature type="domain" description="Alpha-D-phosphohexomutase alpha/beta/alpha" evidence="2">
    <location>
        <begin position="2"/>
        <end position="58"/>
    </location>
</feature>
<organism evidence="3 4">
    <name type="scientific">Chromobacterium violaceum</name>
    <dbReference type="NCBI Taxonomy" id="536"/>
    <lineage>
        <taxon>Bacteria</taxon>
        <taxon>Pseudomonadati</taxon>
        <taxon>Pseudomonadota</taxon>
        <taxon>Betaproteobacteria</taxon>
        <taxon>Neisseriales</taxon>
        <taxon>Chromobacteriaceae</taxon>
        <taxon>Chromobacterium</taxon>
    </lineage>
</organism>
<dbReference type="Pfam" id="PF02880">
    <property type="entry name" value="PGM_PMM_III"/>
    <property type="match status" value="1"/>
</dbReference>
<reference evidence="3 4" key="1">
    <citation type="submission" date="2018-12" db="EMBL/GenBank/DDBJ databases">
        <authorList>
            <consortium name="Pathogen Informatics"/>
        </authorList>
    </citation>
    <scope>NUCLEOTIDE SEQUENCE [LARGE SCALE GENOMIC DNA]</scope>
    <source>
        <strain evidence="3 4">NCTC9695</strain>
    </source>
</reference>
<accession>A0A3S4K0Q6</accession>
<evidence type="ECO:0000313" key="3">
    <source>
        <dbReference type="EMBL" id="VEB45035.1"/>
    </source>
</evidence>
<dbReference type="GO" id="GO:0008966">
    <property type="term" value="F:phosphoglucosamine mutase activity"/>
    <property type="evidence" value="ECO:0007669"/>
    <property type="project" value="UniProtKB-EC"/>
</dbReference>
<feature type="region of interest" description="Disordered" evidence="1">
    <location>
        <begin position="105"/>
        <end position="124"/>
    </location>
</feature>
<evidence type="ECO:0000313" key="4">
    <source>
        <dbReference type="Proteomes" id="UP000275777"/>
    </source>
</evidence>
<keyword evidence="3" id="KW-0413">Isomerase</keyword>
<name>A0A3S4K0Q6_CHRVL</name>
<dbReference type="AlphaFoldDB" id="A0A3S4K0Q6"/>
<dbReference type="EC" id="5.4.2.10" evidence="3"/>
<dbReference type="GO" id="GO:0005975">
    <property type="term" value="P:carbohydrate metabolic process"/>
    <property type="evidence" value="ECO:0007669"/>
    <property type="project" value="InterPro"/>
</dbReference>
<dbReference type="EMBL" id="LR134182">
    <property type="protein sequence ID" value="VEB45035.1"/>
    <property type="molecule type" value="Genomic_DNA"/>
</dbReference>
<dbReference type="Proteomes" id="UP000275777">
    <property type="component" value="Chromosome"/>
</dbReference>
<dbReference type="InterPro" id="IPR005846">
    <property type="entry name" value="A-D-PHexomutase_a/b/a-III"/>
</dbReference>
<dbReference type="Gene3D" id="3.40.120.10">
    <property type="entry name" value="Alpha-D-Glucose-1,6-Bisphosphate, subunit A, domain 3"/>
    <property type="match status" value="2"/>
</dbReference>